<comment type="caution">
    <text evidence="2">The sequence shown here is derived from an EMBL/GenBank/DDBJ whole genome shotgun (WGS) entry which is preliminary data.</text>
</comment>
<accession>A0ABN9U1U9</accession>
<feature type="region of interest" description="Disordered" evidence="1">
    <location>
        <begin position="259"/>
        <end position="278"/>
    </location>
</feature>
<evidence type="ECO:0000313" key="3">
    <source>
        <dbReference type="Proteomes" id="UP001189429"/>
    </source>
</evidence>
<name>A0ABN9U1U9_9DINO</name>
<sequence>QLKAKVELLQHSRTADVCAQQAIDALPQPPGLHDELAQRLRSLGAALLVHVQLDAGLGAHSHRLRDAIRSVEQLLDVHPEVSAHWRGIKKVADRARHEPLVAESAGSAEQEQDLVPVVQALEVVDQAVELKEHAAALPSGTKALDTRCTCGALAFSSRAGPAAGAPRETGTPRLTVKHHFEFRTDAECFVPLEEFNLRVVGFRGVDRSLAKWQPFVRRRARLDAEAARGRGADQQDPSGADPKVDAVWAAERDRLLRDVDALPDPRGPRRVSRLATSDTSQSTDLASLFRNLGGTTAAVVRAAPMPAPPAAPPVDGCKQQ</sequence>
<dbReference type="EMBL" id="CAUYUJ010015324">
    <property type="protein sequence ID" value="CAK0852584.1"/>
    <property type="molecule type" value="Genomic_DNA"/>
</dbReference>
<keyword evidence="3" id="KW-1185">Reference proteome</keyword>
<protein>
    <submittedName>
        <fullName evidence="2">Uncharacterized protein</fullName>
    </submittedName>
</protein>
<evidence type="ECO:0000313" key="2">
    <source>
        <dbReference type="EMBL" id="CAK0852584.1"/>
    </source>
</evidence>
<reference evidence="2" key="1">
    <citation type="submission" date="2023-10" db="EMBL/GenBank/DDBJ databases">
        <authorList>
            <person name="Chen Y."/>
            <person name="Shah S."/>
            <person name="Dougan E. K."/>
            <person name="Thang M."/>
            <person name="Chan C."/>
        </authorList>
    </citation>
    <scope>NUCLEOTIDE SEQUENCE [LARGE SCALE GENOMIC DNA]</scope>
</reference>
<gene>
    <name evidence="2" type="ORF">PCOR1329_LOCUS44315</name>
</gene>
<organism evidence="2 3">
    <name type="scientific">Prorocentrum cordatum</name>
    <dbReference type="NCBI Taxonomy" id="2364126"/>
    <lineage>
        <taxon>Eukaryota</taxon>
        <taxon>Sar</taxon>
        <taxon>Alveolata</taxon>
        <taxon>Dinophyceae</taxon>
        <taxon>Prorocentrales</taxon>
        <taxon>Prorocentraceae</taxon>
        <taxon>Prorocentrum</taxon>
    </lineage>
</organism>
<proteinExistence type="predicted"/>
<dbReference type="Proteomes" id="UP001189429">
    <property type="component" value="Unassembled WGS sequence"/>
</dbReference>
<evidence type="ECO:0000256" key="1">
    <source>
        <dbReference type="SAM" id="MobiDB-lite"/>
    </source>
</evidence>
<feature type="non-terminal residue" evidence="2">
    <location>
        <position position="1"/>
    </location>
</feature>